<organism evidence="1 2">
    <name type="scientific">Futiania mangrovi</name>
    <dbReference type="NCBI Taxonomy" id="2959716"/>
    <lineage>
        <taxon>Bacteria</taxon>
        <taxon>Pseudomonadati</taxon>
        <taxon>Pseudomonadota</taxon>
        <taxon>Alphaproteobacteria</taxon>
        <taxon>Futianiales</taxon>
        <taxon>Futianiaceae</taxon>
        <taxon>Futiania</taxon>
    </lineage>
</organism>
<proteinExistence type="predicted"/>
<dbReference type="RefSeq" id="WP_269331105.1">
    <property type="nucleotide sequence ID" value="NZ_JAMZFT010000001.1"/>
</dbReference>
<gene>
    <name evidence="1" type="ORF">NJQ99_01885</name>
</gene>
<dbReference type="Proteomes" id="UP001055804">
    <property type="component" value="Unassembled WGS sequence"/>
</dbReference>
<keyword evidence="2" id="KW-1185">Reference proteome</keyword>
<evidence type="ECO:0000313" key="2">
    <source>
        <dbReference type="Proteomes" id="UP001055804"/>
    </source>
</evidence>
<protein>
    <submittedName>
        <fullName evidence="1">Uncharacterized protein</fullName>
    </submittedName>
</protein>
<dbReference type="EMBL" id="JAMZFT010000001">
    <property type="protein sequence ID" value="MCP1335152.1"/>
    <property type="molecule type" value="Genomic_DNA"/>
</dbReference>
<reference evidence="1" key="1">
    <citation type="submission" date="2022-06" db="EMBL/GenBank/DDBJ databases">
        <title>Isolation and Genomics of Futiania mangrovii gen. nov., sp. nov., a Rare and Metabolically-versatile member in the Class Alphaproteobacteria.</title>
        <authorList>
            <person name="Liu L."/>
            <person name="Huang W.-C."/>
            <person name="Pan J."/>
            <person name="Li J."/>
            <person name="Huang Y."/>
            <person name="Du H."/>
            <person name="Liu Y."/>
            <person name="Li M."/>
        </authorList>
    </citation>
    <scope>NUCLEOTIDE SEQUENCE</scope>
    <source>
        <strain evidence="1">FT118</strain>
    </source>
</reference>
<name>A0A9J6PBM8_9PROT</name>
<accession>A0A9J6PBM8</accession>
<evidence type="ECO:0000313" key="1">
    <source>
        <dbReference type="EMBL" id="MCP1335152.1"/>
    </source>
</evidence>
<dbReference type="AlphaFoldDB" id="A0A9J6PBM8"/>
<sequence>MPEPLYIAKSEADRDSDLFKRTVAKANELGVDVVHVKPEDTILTRDQARDRDTYMKARKMAEAIGQTVQVVDNPTDDGTQKQVIQATHHLTDDALYIRAGAVDPRTYQRLTTQARAEMKRIVPVSTWDDAPEDIRAALTA</sequence>
<comment type="caution">
    <text evidence="1">The sequence shown here is derived from an EMBL/GenBank/DDBJ whole genome shotgun (WGS) entry which is preliminary data.</text>
</comment>